<dbReference type="InterPro" id="IPR029787">
    <property type="entry name" value="Nucleotide_cyclase"/>
</dbReference>
<dbReference type="Gene3D" id="3.30.450.20">
    <property type="entry name" value="PAS domain"/>
    <property type="match status" value="2"/>
</dbReference>
<dbReference type="Proteomes" id="UP000824366">
    <property type="component" value="Chromosome"/>
</dbReference>
<dbReference type="NCBIfam" id="TIGR00229">
    <property type="entry name" value="sensory_box"/>
    <property type="match status" value="2"/>
</dbReference>
<sequence>MTKLFSPTHRWPTALQEKLRSEVLELLVCDASLSDVLRALTEGIAGLQVGLSCAVLLLDHPVDGAPACLRLGASANLPAFFVSALDGLQVANGNGGCATAAFSAERVIVSDISLHPYWTNYRELATRAGLGACWSQPMLAAGQQVVGVLSVYHRTPQNPHELDLVTLAQLAKLASLAVVQRRAAQQLQESEARFRALAEHTSEAILVHQNTRIVYVNPAAIKLFGAQTAQDLLGTCTTDRIHPDHMAQQLKRLRNIISHRTTMPLVESRFLRLDGTALEVEVQGTTIVFDGQESVHVSIRDITKRKFNEQRLKVAASVFGHALEGILITTVEGIIVEANQAFIRITGYPRDELLGRNPRLLGSGHHDKMFYANFWQSLMQQGQWSGELWNRRKNGEVYVQLQHISAVFDDQGKITHFVALCSDITSRKAQEARLDQLAHFDTLTGLPNRRLKADRLRQAMTQTVRRGLRLALVYIDLDGFKAINDTYGHAAGDHLLVSLAQRMKQVLRNGDTLARIGGDEFAAILVDLEHEQESNPLLQRLLNAASEPVSFGDLTLQVSASLGVTFYPQVQDMTSEDLLNQADHAMYRAKKAGKNQHHVHGQTHILMM</sequence>
<dbReference type="PANTHER" id="PTHR46663">
    <property type="entry name" value="DIGUANYLATE CYCLASE DGCT-RELATED"/>
    <property type="match status" value="1"/>
</dbReference>
<accession>A0ABM7MGB1</accession>
<organism evidence="4 5">
    <name type="scientific">Rhodoferax lithotrophicus</name>
    <dbReference type="NCBI Taxonomy" id="2798804"/>
    <lineage>
        <taxon>Bacteria</taxon>
        <taxon>Pseudomonadati</taxon>
        <taxon>Pseudomonadota</taxon>
        <taxon>Betaproteobacteria</taxon>
        <taxon>Burkholderiales</taxon>
        <taxon>Comamonadaceae</taxon>
        <taxon>Rhodoferax</taxon>
    </lineage>
</organism>
<dbReference type="Gene3D" id="3.30.450.40">
    <property type="match status" value="1"/>
</dbReference>
<dbReference type="Pfam" id="PF00990">
    <property type="entry name" value="GGDEF"/>
    <property type="match status" value="1"/>
</dbReference>
<dbReference type="InterPro" id="IPR001610">
    <property type="entry name" value="PAC"/>
</dbReference>
<dbReference type="InterPro" id="IPR035965">
    <property type="entry name" value="PAS-like_dom_sf"/>
</dbReference>
<dbReference type="InterPro" id="IPR052163">
    <property type="entry name" value="DGC-Regulatory_Protein"/>
</dbReference>
<feature type="domain" description="PAC" evidence="2">
    <location>
        <begin position="384"/>
        <end position="436"/>
    </location>
</feature>
<dbReference type="Pfam" id="PF13426">
    <property type="entry name" value="PAS_9"/>
    <property type="match status" value="1"/>
</dbReference>
<protein>
    <recommendedName>
        <fullName evidence="6">Diguanylate cyclase with PAS/PAC and GAF sensors</fullName>
    </recommendedName>
</protein>
<dbReference type="InterPro" id="IPR000160">
    <property type="entry name" value="GGDEF_dom"/>
</dbReference>
<dbReference type="SUPFAM" id="SSF55781">
    <property type="entry name" value="GAF domain-like"/>
    <property type="match status" value="1"/>
</dbReference>
<dbReference type="CDD" id="cd01949">
    <property type="entry name" value="GGDEF"/>
    <property type="match status" value="1"/>
</dbReference>
<dbReference type="Pfam" id="PF13185">
    <property type="entry name" value="GAF_2"/>
    <property type="match status" value="1"/>
</dbReference>
<dbReference type="PANTHER" id="PTHR46663:SF3">
    <property type="entry name" value="SLL0267 PROTEIN"/>
    <property type="match status" value="1"/>
</dbReference>
<dbReference type="Gene3D" id="3.30.70.270">
    <property type="match status" value="1"/>
</dbReference>
<feature type="domain" description="GGDEF" evidence="3">
    <location>
        <begin position="468"/>
        <end position="602"/>
    </location>
</feature>
<gene>
    <name evidence="4" type="ORF">MIZ03_0096</name>
</gene>
<dbReference type="SMART" id="SM00091">
    <property type="entry name" value="PAS"/>
    <property type="match status" value="2"/>
</dbReference>
<dbReference type="SMART" id="SM00267">
    <property type="entry name" value="GGDEF"/>
    <property type="match status" value="1"/>
</dbReference>
<keyword evidence="5" id="KW-1185">Reference proteome</keyword>
<evidence type="ECO:0000259" key="2">
    <source>
        <dbReference type="PROSITE" id="PS50113"/>
    </source>
</evidence>
<name>A0ABM7MGB1_9BURK</name>
<dbReference type="PROSITE" id="PS50113">
    <property type="entry name" value="PAC"/>
    <property type="match status" value="1"/>
</dbReference>
<evidence type="ECO:0000259" key="1">
    <source>
        <dbReference type="PROSITE" id="PS50112"/>
    </source>
</evidence>
<dbReference type="PROSITE" id="PS50112">
    <property type="entry name" value="PAS"/>
    <property type="match status" value="2"/>
</dbReference>
<dbReference type="SMART" id="SM00086">
    <property type="entry name" value="PAC"/>
    <property type="match status" value="2"/>
</dbReference>
<evidence type="ECO:0000259" key="3">
    <source>
        <dbReference type="PROSITE" id="PS50887"/>
    </source>
</evidence>
<dbReference type="InterPro" id="IPR000014">
    <property type="entry name" value="PAS"/>
</dbReference>
<reference evidence="4 5" key="1">
    <citation type="journal article" date="2021" name="Microbiol. Spectr.">
        <title>A Single Bacterium Capable of Oxidation and Reduction of Iron at Circumneutral pH.</title>
        <authorList>
            <person name="Kato S."/>
            <person name="Ohkuma M."/>
        </authorList>
    </citation>
    <scope>NUCLEOTIDE SEQUENCE [LARGE SCALE GENOMIC DNA]</scope>
    <source>
        <strain evidence="4 5">MIZ03</strain>
    </source>
</reference>
<proteinExistence type="predicted"/>
<dbReference type="NCBIfam" id="TIGR00254">
    <property type="entry name" value="GGDEF"/>
    <property type="match status" value="1"/>
</dbReference>
<dbReference type="CDD" id="cd00130">
    <property type="entry name" value="PAS"/>
    <property type="match status" value="2"/>
</dbReference>
<dbReference type="PROSITE" id="PS50887">
    <property type="entry name" value="GGDEF"/>
    <property type="match status" value="1"/>
</dbReference>
<dbReference type="Pfam" id="PF00989">
    <property type="entry name" value="PAS"/>
    <property type="match status" value="1"/>
</dbReference>
<dbReference type="SMART" id="SM00065">
    <property type="entry name" value="GAF"/>
    <property type="match status" value="1"/>
</dbReference>
<feature type="domain" description="PAS" evidence="1">
    <location>
        <begin position="190"/>
        <end position="260"/>
    </location>
</feature>
<evidence type="ECO:0008006" key="6">
    <source>
        <dbReference type="Google" id="ProtNLM"/>
    </source>
</evidence>
<dbReference type="InterPro" id="IPR003018">
    <property type="entry name" value="GAF"/>
</dbReference>
<dbReference type="RefSeq" id="WP_223906543.1">
    <property type="nucleotide sequence ID" value="NZ_AP024238.1"/>
</dbReference>
<evidence type="ECO:0000313" key="4">
    <source>
        <dbReference type="EMBL" id="BCO25236.1"/>
    </source>
</evidence>
<dbReference type="SUPFAM" id="SSF55073">
    <property type="entry name" value="Nucleotide cyclase"/>
    <property type="match status" value="1"/>
</dbReference>
<dbReference type="SUPFAM" id="SSF55785">
    <property type="entry name" value="PYP-like sensor domain (PAS domain)"/>
    <property type="match status" value="2"/>
</dbReference>
<dbReference type="EMBL" id="AP024238">
    <property type="protein sequence ID" value="BCO25236.1"/>
    <property type="molecule type" value="Genomic_DNA"/>
</dbReference>
<dbReference type="InterPro" id="IPR029016">
    <property type="entry name" value="GAF-like_dom_sf"/>
</dbReference>
<dbReference type="InterPro" id="IPR043128">
    <property type="entry name" value="Rev_trsase/Diguanyl_cyclase"/>
</dbReference>
<feature type="domain" description="PAS" evidence="1">
    <location>
        <begin position="308"/>
        <end position="357"/>
    </location>
</feature>
<evidence type="ECO:0000313" key="5">
    <source>
        <dbReference type="Proteomes" id="UP000824366"/>
    </source>
</evidence>
<dbReference type="InterPro" id="IPR000700">
    <property type="entry name" value="PAS-assoc_C"/>
</dbReference>
<dbReference type="InterPro" id="IPR013767">
    <property type="entry name" value="PAS_fold"/>
</dbReference>